<feature type="transmembrane region" description="Helical" evidence="1">
    <location>
        <begin position="5"/>
        <end position="21"/>
    </location>
</feature>
<dbReference type="Proteomes" id="UP001208649">
    <property type="component" value="Unassembled WGS sequence"/>
</dbReference>
<reference evidence="3" key="1">
    <citation type="submission" date="2023-07" db="EMBL/GenBank/DDBJ databases">
        <title>Chryseobacterium sp. strain PBS4-4 Genome sequencing and assembly.</title>
        <authorList>
            <person name="Jung Y."/>
        </authorList>
    </citation>
    <scope>NUCLEOTIDE SEQUENCE [LARGE SCALE GENOMIC DNA]</scope>
    <source>
        <strain evidence="3">PBS4-4</strain>
    </source>
</reference>
<comment type="caution">
    <text evidence="2">The sequence shown here is derived from an EMBL/GenBank/DDBJ whole genome shotgun (WGS) entry which is preliminary data.</text>
</comment>
<sequence length="172" mass="20249">MEKPVLVISILILGYVLYNYSDFENSAVGYSIIFLCFATIIFSYYKLKYPNDRHDFLTVEKEINDLENFNGIFRYEETGFRFVLSEKDEFVKWDDIMEVNAFSIPFGYRDKQSGIEVVTTERSFEFNQKHFPGFEKLSNQLHENLPHWNIDSSLVGINNYGLEKANLYKKAD</sequence>
<name>A0ABT2W6W9_9FLAO</name>
<keyword evidence="1" id="KW-0812">Transmembrane</keyword>
<dbReference type="RefSeq" id="WP_263003389.1">
    <property type="nucleotide sequence ID" value="NZ_JAOTEM010000002.1"/>
</dbReference>
<keyword evidence="3" id="KW-1185">Reference proteome</keyword>
<evidence type="ECO:0000313" key="2">
    <source>
        <dbReference type="EMBL" id="MCU7617961.1"/>
    </source>
</evidence>
<protein>
    <submittedName>
        <fullName evidence="2">Uncharacterized protein</fullName>
    </submittedName>
</protein>
<keyword evidence="1" id="KW-1133">Transmembrane helix</keyword>
<feature type="transmembrane region" description="Helical" evidence="1">
    <location>
        <begin position="27"/>
        <end position="45"/>
    </location>
</feature>
<organism evidence="2 3">
    <name type="scientific">Chryseobacterium edaphi</name>
    <dbReference type="NCBI Taxonomy" id="2976532"/>
    <lineage>
        <taxon>Bacteria</taxon>
        <taxon>Pseudomonadati</taxon>
        <taxon>Bacteroidota</taxon>
        <taxon>Flavobacteriia</taxon>
        <taxon>Flavobacteriales</taxon>
        <taxon>Weeksellaceae</taxon>
        <taxon>Chryseobacterium group</taxon>
        <taxon>Chryseobacterium</taxon>
    </lineage>
</organism>
<dbReference type="EMBL" id="JAOTEM010000002">
    <property type="protein sequence ID" value="MCU7617961.1"/>
    <property type="molecule type" value="Genomic_DNA"/>
</dbReference>
<evidence type="ECO:0000256" key="1">
    <source>
        <dbReference type="SAM" id="Phobius"/>
    </source>
</evidence>
<gene>
    <name evidence="2" type="ORF">NZ698_12195</name>
</gene>
<keyword evidence="1" id="KW-0472">Membrane</keyword>
<accession>A0ABT2W6W9</accession>
<proteinExistence type="predicted"/>
<evidence type="ECO:0000313" key="3">
    <source>
        <dbReference type="Proteomes" id="UP001208649"/>
    </source>
</evidence>